<feature type="transmembrane region" description="Helical" evidence="9">
    <location>
        <begin position="132"/>
        <end position="154"/>
    </location>
</feature>
<evidence type="ECO:0000256" key="4">
    <source>
        <dbReference type="ARBA" id="ARBA00022475"/>
    </source>
</evidence>
<comment type="similarity">
    <text evidence="2 10">Belongs to the binding-protein-dependent transport system permease family. CysTW subfamily.</text>
</comment>
<evidence type="ECO:0000256" key="3">
    <source>
        <dbReference type="ARBA" id="ARBA00022448"/>
    </source>
</evidence>
<dbReference type="InterPro" id="IPR000515">
    <property type="entry name" value="MetI-like"/>
</dbReference>
<comment type="subcellular location">
    <subcellularLocation>
        <location evidence="1 9">Cell membrane</location>
        <topology evidence="1 9">Multi-pass membrane protein</topology>
    </subcellularLocation>
</comment>
<accession>A0A2A9HI26</accession>
<keyword evidence="4 10" id="KW-1003">Cell membrane</keyword>
<dbReference type="GO" id="GO:0015098">
    <property type="term" value="F:molybdate ion transmembrane transporter activity"/>
    <property type="evidence" value="ECO:0007669"/>
    <property type="project" value="UniProtKB-UniRule"/>
</dbReference>
<dbReference type="InterPro" id="IPR035906">
    <property type="entry name" value="MetI-like_sf"/>
</dbReference>
<dbReference type="CDD" id="cd06261">
    <property type="entry name" value="TM_PBP2"/>
    <property type="match status" value="1"/>
</dbReference>
<comment type="caution">
    <text evidence="12">The sequence shown here is derived from an EMBL/GenBank/DDBJ whole genome shotgun (WGS) entry which is preliminary data.</text>
</comment>
<feature type="transmembrane region" description="Helical" evidence="9">
    <location>
        <begin position="196"/>
        <end position="219"/>
    </location>
</feature>
<dbReference type="InterPro" id="IPR011867">
    <property type="entry name" value="ModB_ABC"/>
</dbReference>
<comment type="function">
    <text evidence="10">Part of the binding-protein-dependent transport system for molybdenum; probably responsible for the translocation of the substrate across the membrane.</text>
</comment>
<dbReference type="PANTHER" id="PTHR30183:SF3">
    <property type="entry name" value="MOLYBDENUM TRANSPORT SYSTEM PERMEASE PROTEIN MODB"/>
    <property type="match status" value="1"/>
</dbReference>
<organism evidence="12 13">
    <name type="scientific">Tepidiforma thermophila (strain KCTC 52669 / CGMCC 1.13589 / G233)</name>
    <dbReference type="NCBI Taxonomy" id="2761530"/>
    <lineage>
        <taxon>Bacteria</taxon>
        <taxon>Bacillati</taxon>
        <taxon>Chloroflexota</taxon>
        <taxon>Tepidiformia</taxon>
        <taxon>Tepidiformales</taxon>
        <taxon>Tepidiformaceae</taxon>
        <taxon>Tepidiforma</taxon>
    </lineage>
</organism>
<dbReference type="PROSITE" id="PS50928">
    <property type="entry name" value="ABC_TM1"/>
    <property type="match status" value="1"/>
</dbReference>
<feature type="transmembrane region" description="Helical" evidence="9">
    <location>
        <begin position="12"/>
        <end position="34"/>
    </location>
</feature>
<evidence type="ECO:0000256" key="2">
    <source>
        <dbReference type="ARBA" id="ARBA00007069"/>
    </source>
</evidence>
<evidence type="ECO:0000256" key="6">
    <source>
        <dbReference type="ARBA" id="ARBA00022692"/>
    </source>
</evidence>
<keyword evidence="6 9" id="KW-0812">Transmembrane</keyword>
<keyword evidence="13" id="KW-1185">Reference proteome</keyword>
<keyword evidence="7 9" id="KW-1133">Transmembrane helix</keyword>
<dbReference type="Gene3D" id="1.10.3720.10">
    <property type="entry name" value="MetI-like"/>
    <property type="match status" value="1"/>
</dbReference>
<dbReference type="SUPFAM" id="SSF161098">
    <property type="entry name" value="MetI-like"/>
    <property type="match status" value="1"/>
</dbReference>
<evidence type="ECO:0000256" key="1">
    <source>
        <dbReference type="ARBA" id="ARBA00004651"/>
    </source>
</evidence>
<keyword evidence="5 10" id="KW-0500">Molybdenum</keyword>
<keyword evidence="8 9" id="KW-0472">Membrane</keyword>
<evidence type="ECO:0000256" key="7">
    <source>
        <dbReference type="ARBA" id="ARBA00022989"/>
    </source>
</evidence>
<dbReference type="AlphaFoldDB" id="A0A2A9HI26"/>
<dbReference type="NCBIfam" id="TIGR02141">
    <property type="entry name" value="modB_ABC"/>
    <property type="match status" value="1"/>
</dbReference>
<dbReference type="RefSeq" id="WP_098503855.1">
    <property type="nucleotide sequence ID" value="NZ_PDJQ01000001.1"/>
</dbReference>
<proteinExistence type="inferred from homology"/>
<dbReference type="Proteomes" id="UP000223071">
    <property type="component" value="Unassembled WGS sequence"/>
</dbReference>
<sequence>MDTWGDPLRISLLVAASATAACVAVGTPLAWLIARARPPVAQVLSAASLLPLVLPPTAVGYYLLWLLGRESPVGRFLLDDLGVQLVFTWPGAALAAAVVSLPLYVRTATAGFEQLDEEILFAGRTLVAPWRLFLFVVVPLAWPALVAASLIAFARALGEFGATVVVASSIPGRTRTLPAAIYDAHLAGDNRLANELSLIALIIGFVLVTLLTVALHAAVRRSHGQDA</sequence>
<dbReference type="GO" id="GO:0005886">
    <property type="term" value="C:plasma membrane"/>
    <property type="evidence" value="ECO:0007669"/>
    <property type="project" value="UniProtKB-SubCell"/>
</dbReference>
<evidence type="ECO:0000256" key="10">
    <source>
        <dbReference type="RuleBase" id="RU365097"/>
    </source>
</evidence>
<feature type="transmembrane region" description="Helical" evidence="9">
    <location>
        <begin position="87"/>
        <end position="105"/>
    </location>
</feature>
<evidence type="ECO:0000259" key="11">
    <source>
        <dbReference type="PROSITE" id="PS50928"/>
    </source>
</evidence>
<evidence type="ECO:0000313" key="13">
    <source>
        <dbReference type="Proteomes" id="UP000223071"/>
    </source>
</evidence>
<evidence type="ECO:0000256" key="5">
    <source>
        <dbReference type="ARBA" id="ARBA00022505"/>
    </source>
</evidence>
<evidence type="ECO:0000313" key="12">
    <source>
        <dbReference type="EMBL" id="PFG74469.1"/>
    </source>
</evidence>
<reference evidence="12 13" key="1">
    <citation type="submission" date="2017-09" db="EMBL/GenBank/DDBJ databases">
        <title>Sequencing the genomes of two abundant thermophiles in Great Basin hot springs: Thermocrinis jamiesonii and novel Chloroflexi Thermoflexus hugenholtzii.</title>
        <authorList>
            <person name="Hedlund B."/>
        </authorList>
    </citation>
    <scope>NUCLEOTIDE SEQUENCE [LARGE SCALE GENOMIC DNA]</scope>
    <source>
        <strain evidence="12 13">G233</strain>
    </source>
</reference>
<name>A0A2A9HI26_TEPT2</name>
<feature type="domain" description="ABC transmembrane type-1" evidence="11">
    <location>
        <begin position="8"/>
        <end position="211"/>
    </location>
</feature>
<dbReference type="Pfam" id="PF00528">
    <property type="entry name" value="BPD_transp_1"/>
    <property type="match status" value="1"/>
</dbReference>
<feature type="transmembrane region" description="Helical" evidence="9">
    <location>
        <begin position="46"/>
        <end position="67"/>
    </location>
</feature>
<gene>
    <name evidence="12" type="ORF">A9A59_1700</name>
</gene>
<evidence type="ECO:0000256" key="9">
    <source>
        <dbReference type="RuleBase" id="RU363032"/>
    </source>
</evidence>
<keyword evidence="3 9" id="KW-0813">Transport</keyword>
<dbReference type="EMBL" id="PDJQ01000001">
    <property type="protein sequence ID" value="PFG74469.1"/>
    <property type="molecule type" value="Genomic_DNA"/>
</dbReference>
<protein>
    <recommendedName>
        <fullName evidence="10">Molybdenum transport system permease</fullName>
    </recommendedName>
</protein>
<dbReference type="PANTHER" id="PTHR30183">
    <property type="entry name" value="MOLYBDENUM TRANSPORT SYSTEM PERMEASE PROTEIN MODB"/>
    <property type="match status" value="1"/>
</dbReference>
<evidence type="ECO:0000256" key="8">
    <source>
        <dbReference type="ARBA" id="ARBA00023136"/>
    </source>
</evidence>